<dbReference type="Gene3D" id="3.40.33.10">
    <property type="entry name" value="CAP"/>
    <property type="match status" value="1"/>
</dbReference>
<dbReference type="Pfam" id="PF00331">
    <property type="entry name" value="Glyco_hydro_10"/>
    <property type="match status" value="1"/>
</dbReference>
<keyword evidence="4" id="KW-0624">Polysaccharide degradation</keyword>
<evidence type="ECO:0000313" key="8">
    <source>
        <dbReference type="Proteomes" id="UP001291926"/>
    </source>
</evidence>
<dbReference type="Gene3D" id="3.20.20.80">
    <property type="entry name" value="Glycosidases"/>
    <property type="match status" value="1"/>
</dbReference>
<reference evidence="7 8" key="1">
    <citation type="journal article" date="2023" name="bioRxiv">
        <title>Genome report: Whole genome sequence and annotation of Penstemon davidsonii.</title>
        <authorList>
            <person name="Ostevik K.L."/>
            <person name="Alabady M."/>
            <person name="Zhang M."/>
            <person name="Rausher M.D."/>
        </authorList>
    </citation>
    <scope>NUCLEOTIDE SEQUENCE [LARGE SCALE GENOMIC DNA]</scope>
    <source>
        <strain evidence="7">DNT005</strain>
        <tissue evidence="7">Whole leaf</tissue>
    </source>
</reference>
<dbReference type="InterPro" id="IPR017853">
    <property type="entry name" value="GH"/>
</dbReference>
<dbReference type="SUPFAM" id="SSF55797">
    <property type="entry name" value="PR-1-like"/>
    <property type="match status" value="1"/>
</dbReference>
<dbReference type="SUPFAM" id="SSF51445">
    <property type="entry name" value="(Trans)glycosidases"/>
    <property type="match status" value="1"/>
</dbReference>
<keyword evidence="8" id="KW-1185">Reference proteome</keyword>
<protein>
    <recommendedName>
        <fullName evidence="6">GH10 domain-containing protein</fullName>
    </recommendedName>
</protein>
<evidence type="ECO:0000256" key="1">
    <source>
        <dbReference type="ARBA" id="ARBA00007495"/>
    </source>
</evidence>
<evidence type="ECO:0000256" key="5">
    <source>
        <dbReference type="SAM" id="SignalP"/>
    </source>
</evidence>
<dbReference type="SMART" id="SM00633">
    <property type="entry name" value="Glyco_10"/>
    <property type="match status" value="1"/>
</dbReference>
<sequence length="661" mass="74300">MRNLMMFSTLLVLTLAFFLMCKLTPVGPLYDGGLLKNQEPELPQVWIKITNGSDSALICAGLKTENSTLPCIGTVIGKQGCWSFLKGGFELSFPSNSSNLYIQSSDGQNINISTASASLQPFTEQQWISHQDLNINEERKRYVVIEVSDSNGMRTTGATITIEQVSKDFPFGSAIAYTIIGNIPYQKWFADRFNIAVMENELKWIYTEPIKGQVNYTIPDLMLDFLRAKGIVSRGHTVLHEDKRGNPKWVWELTGSRLQSAVDSRINSLMTKYRGKFIHWDVNNEELHYDFLKLGLGENATLQFFKMVHEADPLAMLFENEFNVVESCTDSKSTVDKLIARMTELKLGGATMLGMGLQSHFGLPNLPLMRATLDKLGTLGIPVWLTELDVSDIFSQNLQAEYLDAISREAFSHPSVKGIVLWAALSPHPNNKLCYKMCLTDENFNNLPAGDVVDSLLKEWQTGFLEGITDANGVFTFDGFLGEYKVAVNHFNKAANFTFYLSNPKYFLGLKNANEIAKQYLEAHNKERARVNVPPLQWNNSLVEEAERYGLRTAQKEYGENITEDYAPEEYSTSTNQTYGKNYDGNCVDGIPDPRSDNVLDSYGTFRNSPETFSTLFGFSCALLALGNWLGCPWAIVQAAPWPNVVPRPVWILFLPRPRPE</sequence>
<feature type="signal peptide" evidence="5">
    <location>
        <begin position="1"/>
        <end position="16"/>
    </location>
</feature>
<dbReference type="InterPro" id="IPR001000">
    <property type="entry name" value="GH10_dom"/>
</dbReference>
<keyword evidence="3" id="KW-0119">Carbohydrate metabolism</keyword>
<comment type="caution">
    <text evidence="7">The sequence shown here is derived from an EMBL/GenBank/DDBJ whole genome shotgun (WGS) entry which is preliminary data.</text>
</comment>
<dbReference type="Proteomes" id="UP001291926">
    <property type="component" value="Unassembled WGS sequence"/>
</dbReference>
<accession>A0ABR0CMQ1</accession>
<comment type="similarity">
    <text evidence="1">Belongs to the glycosyl hydrolase 10 (cellulase F) family.</text>
</comment>
<name>A0ABR0CMQ1_9LAMI</name>
<feature type="chain" id="PRO_5046188664" description="GH10 domain-containing protein" evidence="5">
    <location>
        <begin position="17"/>
        <end position="661"/>
    </location>
</feature>
<evidence type="ECO:0000256" key="4">
    <source>
        <dbReference type="ARBA" id="ARBA00023326"/>
    </source>
</evidence>
<dbReference type="EMBL" id="JAYDYQ010002688">
    <property type="protein sequence ID" value="KAK4478142.1"/>
    <property type="molecule type" value="Genomic_DNA"/>
</dbReference>
<dbReference type="InterPro" id="IPR035940">
    <property type="entry name" value="CAP_sf"/>
</dbReference>
<gene>
    <name evidence="7" type="ORF">RD792_017421</name>
</gene>
<evidence type="ECO:0000313" key="7">
    <source>
        <dbReference type="EMBL" id="KAK4478142.1"/>
    </source>
</evidence>
<keyword evidence="5" id="KW-0732">Signal</keyword>
<organism evidence="7 8">
    <name type="scientific">Penstemon davidsonii</name>
    <dbReference type="NCBI Taxonomy" id="160366"/>
    <lineage>
        <taxon>Eukaryota</taxon>
        <taxon>Viridiplantae</taxon>
        <taxon>Streptophyta</taxon>
        <taxon>Embryophyta</taxon>
        <taxon>Tracheophyta</taxon>
        <taxon>Spermatophyta</taxon>
        <taxon>Magnoliopsida</taxon>
        <taxon>eudicotyledons</taxon>
        <taxon>Gunneridae</taxon>
        <taxon>Pentapetalae</taxon>
        <taxon>asterids</taxon>
        <taxon>lamiids</taxon>
        <taxon>Lamiales</taxon>
        <taxon>Plantaginaceae</taxon>
        <taxon>Cheloneae</taxon>
        <taxon>Penstemon</taxon>
    </lineage>
</organism>
<feature type="domain" description="GH10" evidence="6">
    <location>
        <begin position="156"/>
        <end position="456"/>
    </location>
</feature>
<dbReference type="InterPro" id="IPR044846">
    <property type="entry name" value="GH10"/>
</dbReference>
<dbReference type="PANTHER" id="PTHR31490">
    <property type="entry name" value="GLYCOSYL HYDROLASE"/>
    <property type="match status" value="1"/>
</dbReference>
<dbReference type="PROSITE" id="PS51760">
    <property type="entry name" value="GH10_2"/>
    <property type="match status" value="1"/>
</dbReference>
<keyword evidence="2" id="KW-0378">Hydrolase</keyword>
<evidence type="ECO:0000256" key="3">
    <source>
        <dbReference type="ARBA" id="ARBA00023277"/>
    </source>
</evidence>
<proteinExistence type="inferred from homology"/>
<evidence type="ECO:0000256" key="2">
    <source>
        <dbReference type="ARBA" id="ARBA00022801"/>
    </source>
</evidence>
<dbReference type="PANTHER" id="PTHR31490:SF83">
    <property type="entry name" value="EXOGLUCANASE_XYLANASE-LIKE ISOFORM X1"/>
    <property type="match status" value="1"/>
</dbReference>
<evidence type="ECO:0000259" key="6">
    <source>
        <dbReference type="PROSITE" id="PS51760"/>
    </source>
</evidence>